<dbReference type="InterPro" id="IPR009792">
    <property type="entry name" value="TMEM242"/>
</dbReference>
<dbReference type="EMBL" id="ASGP02000002">
    <property type="protein sequence ID" value="KAH9521261.1"/>
    <property type="molecule type" value="Genomic_DNA"/>
</dbReference>
<keyword evidence="7" id="KW-0496">Mitochondrion</keyword>
<evidence type="ECO:0000256" key="6">
    <source>
        <dbReference type="ARBA" id="ARBA00022989"/>
    </source>
</evidence>
<protein>
    <recommendedName>
        <fullName evidence="3">Transmembrane protein 242</fullName>
    </recommendedName>
</protein>
<dbReference type="Proteomes" id="UP000790347">
    <property type="component" value="Unassembled WGS sequence"/>
</dbReference>
<evidence type="ECO:0000256" key="8">
    <source>
        <dbReference type="ARBA" id="ARBA00023136"/>
    </source>
</evidence>
<keyword evidence="6 10" id="KW-1133">Transmembrane helix</keyword>
<evidence type="ECO:0000256" key="1">
    <source>
        <dbReference type="ARBA" id="ARBA00004448"/>
    </source>
</evidence>
<evidence type="ECO:0000313" key="12">
    <source>
        <dbReference type="EMBL" id="KAH9521261.1"/>
    </source>
</evidence>
<comment type="subcellular location">
    <subcellularLocation>
        <location evidence="1">Mitochondrion inner membrane</location>
        <topology evidence="1">Multi-pass membrane protein</topology>
    </subcellularLocation>
</comment>
<keyword evidence="13" id="KW-1185">Reference proteome</keyword>
<feature type="transmembrane region" description="Helical" evidence="10">
    <location>
        <begin position="89"/>
        <end position="112"/>
    </location>
</feature>
<dbReference type="Proteomes" id="UP000828236">
    <property type="component" value="Unassembled WGS sequence"/>
</dbReference>
<evidence type="ECO:0000313" key="11">
    <source>
        <dbReference type="EMBL" id="KAH7640369.1"/>
    </source>
</evidence>
<proteinExistence type="inferred from homology"/>
<evidence type="ECO:0000256" key="9">
    <source>
        <dbReference type="ARBA" id="ARBA00045905"/>
    </source>
</evidence>
<evidence type="ECO:0000256" key="3">
    <source>
        <dbReference type="ARBA" id="ARBA00013934"/>
    </source>
</evidence>
<dbReference type="OrthoDB" id="2378895at2759"/>
<evidence type="ECO:0000256" key="2">
    <source>
        <dbReference type="ARBA" id="ARBA00007570"/>
    </source>
</evidence>
<accession>A0A922L5Q2</accession>
<keyword evidence="8 10" id="KW-0472">Membrane</keyword>
<keyword evidence="5" id="KW-0999">Mitochondrion inner membrane</keyword>
<evidence type="ECO:0000256" key="7">
    <source>
        <dbReference type="ARBA" id="ARBA00023128"/>
    </source>
</evidence>
<keyword evidence="4 10" id="KW-0812">Transmembrane</keyword>
<dbReference type="EMBL" id="SDOV01000005">
    <property type="protein sequence ID" value="KAH7640369.1"/>
    <property type="molecule type" value="Genomic_DNA"/>
</dbReference>
<reference evidence="11" key="3">
    <citation type="journal article" date="2021" name="World Allergy Organ. J.">
        <title>Chromosome-level assembly of Dermatophagoides farinae genome and transcriptome reveals two novel allergens Der f 37 and Der f 39.</title>
        <authorList>
            <person name="Chen J."/>
            <person name="Cai Z."/>
            <person name="Fan D."/>
            <person name="Hu J."/>
            <person name="Hou Y."/>
            <person name="He Y."/>
            <person name="Zhang Z."/>
            <person name="Zhao Z."/>
            <person name="Gao P."/>
            <person name="Hu W."/>
            <person name="Sun J."/>
            <person name="Li J."/>
            <person name="Ji K."/>
        </authorList>
    </citation>
    <scope>NUCLEOTIDE SEQUENCE</scope>
    <source>
        <strain evidence="11">JKM2019</strain>
    </source>
</reference>
<evidence type="ECO:0000256" key="5">
    <source>
        <dbReference type="ARBA" id="ARBA00022792"/>
    </source>
</evidence>
<sequence>MENSLTTESSISSNDVTKKEDNKFWETLFLGSIAAVGLLFGFSNGISLAKKNDETAFNKGLMMLPDRPNQPGTPKPPPMESGVRLATRALGLGSLYAFGGVGILSALIWFGIGAKNLKDFRQKVGEKLPRIPRNDPPQGRTEFESFRDLFTYLAEESEKEKKLKENEKNDTR</sequence>
<comment type="caution">
    <text evidence="12">The sequence shown here is derived from an EMBL/GenBank/DDBJ whole genome shotgun (WGS) entry which is preliminary data.</text>
</comment>
<comment type="function">
    <text evidence="9">Scaffold protein that participates in the c-ring assembly of mitochondrial ATP synthase (F(1)F(0) ATP synthase or complex V) by facilitating the membrane insertion and oligomer formation of the subunit c/ATP5MC3. Participates in the incorporation of the c-ring into vestigial complexes. Additionally influences the incorporation of subunits MT-ATP6, MT-ATP8, ATP5MJ, and ATP5MK in the ATP synthase.</text>
</comment>
<comment type="similarity">
    <text evidence="2">Belongs to the TMEM242 family.</text>
</comment>
<dbReference type="AlphaFoldDB" id="A0A922L5Q2"/>
<reference evidence="12" key="4">
    <citation type="journal article" date="2022" name="Res Sq">
        <title>Comparative Genomics Reveals Insights into the Divergent Evolution of Astigmatic Mites and Household Pest Adaptations.</title>
        <authorList>
            <person name="Xiong Q."/>
            <person name="Wan A.T.-Y."/>
            <person name="Liu X.-Y."/>
            <person name="Fung C.S.-H."/>
            <person name="Xiao X."/>
            <person name="Malainual N."/>
            <person name="Hou J."/>
            <person name="Wang L."/>
            <person name="Wang M."/>
            <person name="Yang K."/>
            <person name="Cui Y."/>
            <person name="Leung E."/>
            <person name="Nong W."/>
            <person name="Shin S.-K."/>
            <person name="Au S."/>
            <person name="Jeong K.Y."/>
            <person name="Chew F.T."/>
            <person name="Hui J."/>
            <person name="Leung T.F."/>
            <person name="Tungtrongchitr A."/>
            <person name="Zhong N."/>
            <person name="Liu Z."/>
            <person name="Tsui S."/>
        </authorList>
    </citation>
    <scope>NUCLEOTIDE SEQUENCE</scope>
    <source>
        <strain evidence="12">Derf</strain>
        <tissue evidence="12">Whole organism</tissue>
    </source>
</reference>
<dbReference type="PANTHER" id="PTHR13141:SF4">
    <property type="entry name" value="TRANSMEMBRANE PROTEIN 242"/>
    <property type="match status" value="1"/>
</dbReference>
<evidence type="ECO:0000313" key="13">
    <source>
        <dbReference type="Proteomes" id="UP000790347"/>
    </source>
</evidence>
<evidence type="ECO:0000256" key="10">
    <source>
        <dbReference type="SAM" id="Phobius"/>
    </source>
</evidence>
<dbReference type="Pfam" id="PF07096">
    <property type="entry name" value="DUF1358"/>
    <property type="match status" value="1"/>
</dbReference>
<gene>
    <name evidence="12" type="ORF">DERF_004934</name>
    <name evidence="11" type="ORF">HUG17_7836</name>
</gene>
<organism evidence="12 13">
    <name type="scientific">Dermatophagoides farinae</name>
    <name type="common">American house dust mite</name>
    <dbReference type="NCBI Taxonomy" id="6954"/>
    <lineage>
        <taxon>Eukaryota</taxon>
        <taxon>Metazoa</taxon>
        <taxon>Ecdysozoa</taxon>
        <taxon>Arthropoda</taxon>
        <taxon>Chelicerata</taxon>
        <taxon>Arachnida</taxon>
        <taxon>Acari</taxon>
        <taxon>Acariformes</taxon>
        <taxon>Sarcoptiformes</taxon>
        <taxon>Astigmata</taxon>
        <taxon>Psoroptidia</taxon>
        <taxon>Analgoidea</taxon>
        <taxon>Pyroglyphidae</taxon>
        <taxon>Dermatophagoidinae</taxon>
        <taxon>Dermatophagoides</taxon>
    </lineage>
</organism>
<evidence type="ECO:0000256" key="4">
    <source>
        <dbReference type="ARBA" id="ARBA00022692"/>
    </source>
</evidence>
<dbReference type="PANTHER" id="PTHR13141">
    <property type="entry name" value="TRANSMEMBRANE PROTEIN 242"/>
    <property type="match status" value="1"/>
</dbReference>
<reference evidence="12" key="1">
    <citation type="submission" date="2013-05" db="EMBL/GenBank/DDBJ databases">
        <authorList>
            <person name="Yim A.K.Y."/>
            <person name="Chan T.F."/>
            <person name="Ji K.M."/>
            <person name="Liu X.Y."/>
            <person name="Zhou J.W."/>
            <person name="Li R.Q."/>
            <person name="Yang K.Y."/>
            <person name="Li J."/>
            <person name="Li M."/>
            <person name="Law P.T.W."/>
            <person name="Wu Y.L."/>
            <person name="Cai Z.L."/>
            <person name="Qin H."/>
            <person name="Bao Y."/>
            <person name="Leung R.K.K."/>
            <person name="Ng P.K.S."/>
            <person name="Zou J."/>
            <person name="Zhong X.J."/>
            <person name="Ran P.X."/>
            <person name="Zhong N.S."/>
            <person name="Liu Z.G."/>
            <person name="Tsui S.K.W."/>
        </authorList>
    </citation>
    <scope>NUCLEOTIDE SEQUENCE</scope>
    <source>
        <strain evidence="12">Derf</strain>
        <tissue evidence="12">Whole organism</tissue>
    </source>
</reference>
<reference evidence="11" key="2">
    <citation type="submission" date="2020-06" db="EMBL/GenBank/DDBJ databases">
        <authorList>
            <person name="Ji K."/>
            <person name="Li J."/>
        </authorList>
    </citation>
    <scope>NUCLEOTIDE SEQUENCE</scope>
    <source>
        <strain evidence="11">JKM2019</strain>
        <tissue evidence="11">Whole body</tissue>
    </source>
</reference>
<dbReference type="GO" id="GO:0005743">
    <property type="term" value="C:mitochondrial inner membrane"/>
    <property type="evidence" value="ECO:0007669"/>
    <property type="project" value="UniProtKB-SubCell"/>
</dbReference>
<name>A0A922L5Q2_DERFA</name>
<feature type="transmembrane region" description="Helical" evidence="10">
    <location>
        <begin position="28"/>
        <end position="49"/>
    </location>
</feature>